<proteinExistence type="predicted"/>
<gene>
    <name evidence="3" type="ORF">GTP77_25830</name>
</gene>
<dbReference type="Pfam" id="PF07589">
    <property type="entry name" value="PEP-CTERM"/>
    <property type="match status" value="1"/>
</dbReference>
<dbReference type="RefSeq" id="WP_161075027.1">
    <property type="nucleotide sequence ID" value="NZ_WWCU01000044.1"/>
</dbReference>
<dbReference type="AlphaFoldDB" id="A0A7X4HIG4"/>
<feature type="signal peptide" evidence="1">
    <location>
        <begin position="1"/>
        <end position="33"/>
    </location>
</feature>
<evidence type="ECO:0000313" key="4">
    <source>
        <dbReference type="Proteomes" id="UP000450676"/>
    </source>
</evidence>
<dbReference type="NCBIfam" id="TIGR02595">
    <property type="entry name" value="PEP_CTERM"/>
    <property type="match status" value="1"/>
</dbReference>
<dbReference type="InterPro" id="IPR013424">
    <property type="entry name" value="Ice-binding_C"/>
</dbReference>
<evidence type="ECO:0000313" key="3">
    <source>
        <dbReference type="EMBL" id="MYN10745.1"/>
    </source>
</evidence>
<comment type="caution">
    <text evidence="3">The sequence shown here is derived from an EMBL/GenBank/DDBJ whole genome shotgun (WGS) entry which is preliminary data.</text>
</comment>
<keyword evidence="1" id="KW-0732">Signal</keyword>
<protein>
    <submittedName>
        <fullName evidence="3">VPLPA-CTERM sorting domain-containing protein</fullName>
    </submittedName>
</protein>
<feature type="domain" description="Ice-binding protein C-terminal" evidence="2">
    <location>
        <begin position="201"/>
        <end position="223"/>
    </location>
</feature>
<evidence type="ECO:0000259" key="2">
    <source>
        <dbReference type="Pfam" id="PF07589"/>
    </source>
</evidence>
<keyword evidence="4" id="KW-1185">Reference proteome</keyword>
<name>A0A7X4HIG4_9BURK</name>
<dbReference type="NCBIfam" id="TIGR03370">
    <property type="entry name" value="VPLPA-CTERM"/>
    <property type="match status" value="1"/>
</dbReference>
<dbReference type="InterPro" id="IPR022472">
    <property type="entry name" value="VPLPA-CTERM"/>
</dbReference>
<sequence length="229" mass="23448">MKGMNVKKILQCVLAPAGAAMLLSCALPGAAAAAVIATLGSGTAVKTVTNAAHFELNTAMASGYVEDGLLFSYTGSSSNNGCGYAGVDCYDAPSDLSPAFSGNYMASSGNNAYISIRLASGLDFYKVEFAADSSYLNLNGYWKTFNNGVQTAAGNFSQPHGAVLGLADAAGFDEVRYYAFSTANKQSGFSGSAIDEVRVGVPEPASGLLMAAGLWGLAAVRRRRTAGGN</sequence>
<dbReference type="Proteomes" id="UP000450676">
    <property type="component" value="Unassembled WGS sequence"/>
</dbReference>
<reference evidence="3 4" key="1">
    <citation type="submission" date="2019-12" db="EMBL/GenBank/DDBJ databases">
        <title>Novel species isolated from a subtropical stream in China.</title>
        <authorList>
            <person name="Lu H."/>
        </authorList>
    </citation>
    <scope>NUCLEOTIDE SEQUENCE [LARGE SCALE GENOMIC DNA]</scope>
    <source>
        <strain evidence="3 4">FT127W</strain>
    </source>
</reference>
<feature type="chain" id="PRO_5031306723" evidence="1">
    <location>
        <begin position="34"/>
        <end position="229"/>
    </location>
</feature>
<dbReference type="EMBL" id="WWCU01000044">
    <property type="protein sequence ID" value="MYN10745.1"/>
    <property type="molecule type" value="Genomic_DNA"/>
</dbReference>
<evidence type="ECO:0000256" key="1">
    <source>
        <dbReference type="SAM" id="SignalP"/>
    </source>
</evidence>
<accession>A0A7X4HIG4</accession>
<dbReference type="PROSITE" id="PS51257">
    <property type="entry name" value="PROKAR_LIPOPROTEIN"/>
    <property type="match status" value="1"/>
</dbReference>
<organism evidence="3 4">
    <name type="scientific">Pseudoduganella aquatica</name>
    <dbReference type="NCBI Taxonomy" id="2660641"/>
    <lineage>
        <taxon>Bacteria</taxon>
        <taxon>Pseudomonadati</taxon>
        <taxon>Pseudomonadota</taxon>
        <taxon>Betaproteobacteria</taxon>
        <taxon>Burkholderiales</taxon>
        <taxon>Oxalobacteraceae</taxon>
        <taxon>Telluria group</taxon>
        <taxon>Pseudoduganella</taxon>
    </lineage>
</organism>